<sequence length="61" mass="6854">MQDYETHDCPYCGEPVTLALDASAGDQSYVEDCQVCCRPMMVVVAFDEADAPHARLRREDE</sequence>
<comment type="caution">
    <text evidence="1">The sequence shown here is derived from an EMBL/GenBank/DDBJ whole genome shotgun (WGS) entry which is preliminary data.</text>
</comment>
<reference evidence="1 2" key="1">
    <citation type="submission" date="2019-08" db="EMBL/GenBank/DDBJ databases">
        <title>Luteimonas viscosus sp. nov., isolated from soil of a sunflower field.</title>
        <authorList>
            <person name="Jianli Z."/>
            <person name="Ying Z."/>
        </authorList>
    </citation>
    <scope>NUCLEOTIDE SEQUENCE [LARGE SCALE GENOMIC DNA]</scope>
    <source>
        <strain evidence="1 2">XBU10</strain>
    </source>
</reference>
<accession>A0A5D4XSD6</accession>
<dbReference type="Proteomes" id="UP000324973">
    <property type="component" value="Unassembled WGS sequence"/>
</dbReference>
<evidence type="ECO:0000313" key="1">
    <source>
        <dbReference type="EMBL" id="TYT27618.1"/>
    </source>
</evidence>
<protein>
    <submittedName>
        <fullName evidence="1">CPXCG motif-containing cysteine-rich protein</fullName>
    </submittedName>
</protein>
<proteinExistence type="predicted"/>
<organism evidence="1 2">
    <name type="scientific">Luteimonas viscosa</name>
    <dbReference type="NCBI Taxonomy" id="1132694"/>
    <lineage>
        <taxon>Bacteria</taxon>
        <taxon>Pseudomonadati</taxon>
        <taxon>Pseudomonadota</taxon>
        <taxon>Gammaproteobacteria</taxon>
        <taxon>Lysobacterales</taxon>
        <taxon>Lysobacteraceae</taxon>
        <taxon>Luteimonas</taxon>
    </lineage>
</organism>
<dbReference type="AlphaFoldDB" id="A0A5D4XSD6"/>
<dbReference type="PIRSF" id="PIRSF037225">
    <property type="entry name" value="UCP037225"/>
    <property type="match status" value="1"/>
</dbReference>
<name>A0A5D4XSD6_9GAMM</name>
<evidence type="ECO:0000313" key="2">
    <source>
        <dbReference type="Proteomes" id="UP000324973"/>
    </source>
</evidence>
<keyword evidence="2" id="KW-1185">Reference proteome</keyword>
<dbReference type="Pfam" id="PF14255">
    <property type="entry name" value="Zn_ribbon_21"/>
    <property type="match status" value="1"/>
</dbReference>
<dbReference type="OrthoDB" id="9814566at2"/>
<gene>
    <name evidence="1" type="ORF">FZO89_12710</name>
</gene>
<dbReference type="InterPro" id="IPR017143">
    <property type="entry name" value="UCP037225"/>
</dbReference>
<dbReference type="InterPro" id="IPR025990">
    <property type="entry name" value="zinc_ribbon_bacterial"/>
</dbReference>
<dbReference type="EMBL" id="VTFT01000001">
    <property type="protein sequence ID" value="TYT27618.1"/>
    <property type="molecule type" value="Genomic_DNA"/>
</dbReference>